<accession>A0A5A7MK28</accession>
<evidence type="ECO:0000313" key="1">
    <source>
        <dbReference type="EMBL" id="GEQ78086.1"/>
    </source>
</evidence>
<protein>
    <submittedName>
        <fullName evidence="1">Uncharacterized protein</fullName>
    </submittedName>
</protein>
<dbReference type="RefSeq" id="WP_149357296.1">
    <property type="nucleotide sequence ID" value="NZ_BKBW01000023.1"/>
</dbReference>
<proteinExistence type="predicted"/>
<dbReference type="AlphaFoldDB" id="A0A5A7MK28"/>
<evidence type="ECO:0000313" key="2">
    <source>
        <dbReference type="Proteomes" id="UP000323105"/>
    </source>
</evidence>
<sequence length="179" mass="20534">MLTWQELKKLREDFETAYARHAKRYVGLDGTVEEIAELVKKDRNGPHYRNEKCDYAWIGYQLAPVLKKPSTPDFLADMDRGQLRCCVELANERLHKMAQIEKVPVWLLIVDGVRRYTATSSADAMDWMGRFVAAYQAAPDPDLLESEDYPITIEAKSVHADELPGMLSVNDKPEDFGKW</sequence>
<comment type="caution">
    <text evidence="1">The sequence shown here is derived from an EMBL/GenBank/DDBJ whole genome shotgun (WGS) entry which is preliminary data.</text>
</comment>
<dbReference type="Proteomes" id="UP000323105">
    <property type="component" value="Unassembled WGS sequence"/>
</dbReference>
<gene>
    <name evidence="1" type="ORF">CTTA_5091</name>
</gene>
<name>A0A5A7MK28_COMTE</name>
<reference evidence="1 2" key="1">
    <citation type="journal article" date="2019" name="Microbiol. Resour. Announc.">
        <title>Draft Genome Sequence of Comamonas testosteroni TA441, a Bacterium That Has a Cryptic Phenol Degradation Gene Cluster.</title>
        <authorList>
            <person name="Arai H."/>
            <person name="Ishii M."/>
        </authorList>
    </citation>
    <scope>NUCLEOTIDE SEQUENCE [LARGE SCALE GENOMIC DNA]</scope>
    <source>
        <strain evidence="1 2">TA441</strain>
    </source>
</reference>
<organism evidence="1 2">
    <name type="scientific">Comamonas testosteroni</name>
    <name type="common">Pseudomonas testosteroni</name>
    <dbReference type="NCBI Taxonomy" id="285"/>
    <lineage>
        <taxon>Bacteria</taxon>
        <taxon>Pseudomonadati</taxon>
        <taxon>Pseudomonadota</taxon>
        <taxon>Betaproteobacteria</taxon>
        <taxon>Burkholderiales</taxon>
        <taxon>Comamonadaceae</taxon>
        <taxon>Comamonas</taxon>
    </lineage>
</organism>
<dbReference type="EMBL" id="BKBW01000023">
    <property type="protein sequence ID" value="GEQ78086.1"/>
    <property type="molecule type" value="Genomic_DNA"/>
</dbReference>